<dbReference type="AlphaFoldDB" id="A0A699I357"/>
<proteinExistence type="predicted"/>
<organism evidence="2">
    <name type="scientific">Tanacetum cinerariifolium</name>
    <name type="common">Dalmatian daisy</name>
    <name type="synonym">Chrysanthemum cinerariifolium</name>
    <dbReference type="NCBI Taxonomy" id="118510"/>
    <lineage>
        <taxon>Eukaryota</taxon>
        <taxon>Viridiplantae</taxon>
        <taxon>Streptophyta</taxon>
        <taxon>Embryophyta</taxon>
        <taxon>Tracheophyta</taxon>
        <taxon>Spermatophyta</taxon>
        <taxon>Magnoliopsida</taxon>
        <taxon>eudicotyledons</taxon>
        <taxon>Gunneridae</taxon>
        <taxon>Pentapetalae</taxon>
        <taxon>asterids</taxon>
        <taxon>campanulids</taxon>
        <taxon>Asterales</taxon>
        <taxon>Asteraceae</taxon>
        <taxon>Asteroideae</taxon>
        <taxon>Anthemideae</taxon>
        <taxon>Anthemidinae</taxon>
        <taxon>Tanacetum</taxon>
    </lineage>
</organism>
<feature type="compositionally biased region" description="Low complexity" evidence="1">
    <location>
        <begin position="20"/>
        <end position="31"/>
    </location>
</feature>
<feature type="non-terminal residue" evidence="2">
    <location>
        <position position="1"/>
    </location>
</feature>
<dbReference type="EMBL" id="BKCJ010236371">
    <property type="protein sequence ID" value="GEZ05673.1"/>
    <property type="molecule type" value="Genomic_DNA"/>
</dbReference>
<feature type="region of interest" description="Disordered" evidence="1">
    <location>
        <begin position="144"/>
        <end position="201"/>
    </location>
</feature>
<sequence>GRTSYSGYPDGPSMLPHQNPPASGTGSSPGSHISGTGYNGGGSATVAAAAPEYYGQNNYGPSVNRWPPGQGGYADGGNYATSSGYPTQTNMTPAGPRGPHAGMYHGGHPDYKSEERARRAVVDSVKCTDGYQVMCKMAVDGKKGRAGGGMMSSRGPVPGIVNADGRTSYTGYPDGPSMLPRKNPPPSGTGSSPGSHISGTGYNGGGFATVAAAAPEYHGQNNYGPSMNRWPPAQGGYADGGNYATSSGYPTQPNMKPACPRGPHAGMYHGGHPDYKSEERARRAVVDSVKCIDGNTNVILLTIDCVTVQVNLIKTMVVCPCGEDALGERCPFLGWVDPLMCPRNVVIIFGLLRNRNQLKDFVYITEKRANFEEHSANTEETRENMEQMRASVEHERPT</sequence>
<evidence type="ECO:0000313" key="2">
    <source>
        <dbReference type="EMBL" id="GEZ05673.1"/>
    </source>
</evidence>
<feature type="region of interest" description="Disordered" evidence="1">
    <location>
        <begin position="374"/>
        <end position="398"/>
    </location>
</feature>
<feature type="compositionally biased region" description="Low complexity" evidence="1">
    <location>
        <begin position="188"/>
        <end position="200"/>
    </location>
</feature>
<comment type="caution">
    <text evidence="2">The sequence shown here is derived from an EMBL/GenBank/DDBJ whole genome shotgun (WGS) entry which is preliminary data.</text>
</comment>
<feature type="region of interest" description="Disordered" evidence="1">
    <location>
        <begin position="1"/>
        <end position="44"/>
    </location>
</feature>
<gene>
    <name evidence="2" type="ORF">Tci_477646</name>
</gene>
<reference evidence="2" key="1">
    <citation type="journal article" date="2019" name="Sci. Rep.">
        <title>Draft genome of Tanacetum cinerariifolium, the natural source of mosquito coil.</title>
        <authorList>
            <person name="Yamashiro T."/>
            <person name="Shiraishi A."/>
            <person name="Satake H."/>
            <person name="Nakayama K."/>
        </authorList>
    </citation>
    <scope>NUCLEOTIDE SEQUENCE</scope>
</reference>
<accession>A0A699I357</accession>
<name>A0A699I357_TANCI</name>
<protein>
    <submittedName>
        <fullName evidence="2">UBP1-associated protein 2C-like</fullName>
    </submittedName>
</protein>
<evidence type="ECO:0000256" key="1">
    <source>
        <dbReference type="SAM" id="MobiDB-lite"/>
    </source>
</evidence>